<keyword evidence="1" id="KW-0812">Transmembrane</keyword>
<accession>A0ABY7AST3</accession>
<keyword evidence="3" id="KW-1185">Reference proteome</keyword>
<feature type="transmembrane region" description="Helical" evidence="1">
    <location>
        <begin position="148"/>
        <end position="170"/>
    </location>
</feature>
<keyword evidence="1" id="KW-0472">Membrane</keyword>
<keyword evidence="1" id="KW-1133">Transmembrane helix</keyword>
<reference evidence="2" key="1">
    <citation type="submission" date="2022-10" db="EMBL/GenBank/DDBJ databases">
        <title>Catenovulum adriacola sp. nov. isolated in the Harbour of Susak.</title>
        <authorList>
            <person name="Schoch T."/>
            <person name="Reich S.J."/>
            <person name="Stoeferle S."/>
            <person name="Flaiz M."/>
            <person name="Kazda M."/>
            <person name="Riedel C.U."/>
            <person name="Duerre P."/>
        </authorList>
    </citation>
    <scope>NUCLEOTIDE SEQUENCE</scope>
    <source>
        <strain evidence="2">TS8</strain>
        <plasmid evidence="2">pCadTS8_2</plasmid>
    </source>
</reference>
<feature type="transmembrane region" description="Helical" evidence="1">
    <location>
        <begin position="190"/>
        <end position="219"/>
    </location>
</feature>
<sequence>MQLDKLIVHLRPRNAWQAIDLGCRMTLFWYRPLLCIWLSLSLPLFLAIAWFSPLLAIVAVWFFKPLFERALLFFVSRAVFSAPPSIQSCLRAFPAQIKNAWFSSMTWRRIVPTRSFNLAAIQLEQLKGAALKKRLSILHRSINDQSAWWGYICFLWEWIILMGLFAFFGLMTPEGVAEFTIYQLVYSQYWQYTTALLLYISFTLITPFYLTAGFSLYLNRRVELEAWDLELEFKKIAERLTKPIISGLLVISVCLALPMSVVKPVYANSIMATEVENPPSDKKESDESQPVKTLPANLDAYQKQVKAVYKQPPFESIKTQRHLEWVGPNLDYSVDSDDGYKWLETLLKNLSLYLEIGMWCMFITLIGLVIFYFRTQLFFWRNIKVPTFEQPMPDFIKVDQSQGDLSNSDNLKRRFEQALANGDFRLALSLLMHSSLLKVRNQYPVKLSQSMTEGECLAEIKPKVNADLYHYLHLLFNRWIALAWAHQSIEKDQLIELYQQNQAAFLTDTPNSGVH</sequence>
<evidence type="ECO:0000256" key="1">
    <source>
        <dbReference type="SAM" id="Phobius"/>
    </source>
</evidence>
<feature type="transmembrane region" description="Helical" evidence="1">
    <location>
        <begin position="350"/>
        <end position="373"/>
    </location>
</feature>
<feature type="transmembrane region" description="Helical" evidence="1">
    <location>
        <begin position="240"/>
        <end position="261"/>
    </location>
</feature>
<dbReference type="RefSeq" id="WP_268076901.1">
    <property type="nucleotide sequence ID" value="NZ_CP109967.1"/>
</dbReference>
<dbReference type="Proteomes" id="UP001163726">
    <property type="component" value="Plasmid pCadTS8_2"/>
</dbReference>
<organism evidence="2 3">
    <name type="scientific">Catenovulum adriaticum</name>
    <dbReference type="NCBI Taxonomy" id="2984846"/>
    <lineage>
        <taxon>Bacteria</taxon>
        <taxon>Pseudomonadati</taxon>
        <taxon>Pseudomonadota</taxon>
        <taxon>Gammaproteobacteria</taxon>
        <taxon>Alteromonadales</taxon>
        <taxon>Alteromonadaceae</taxon>
        <taxon>Catenovulum</taxon>
    </lineage>
</organism>
<gene>
    <name evidence="2" type="ORF">OLW01_18070</name>
</gene>
<evidence type="ECO:0000313" key="3">
    <source>
        <dbReference type="Proteomes" id="UP001163726"/>
    </source>
</evidence>
<feature type="transmembrane region" description="Helical" evidence="1">
    <location>
        <begin position="36"/>
        <end position="63"/>
    </location>
</feature>
<protein>
    <recommendedName>
        <fullName evidence="4">DUF4129 domain-containing protein</fullName>
    </recommendedName>
</protein>
<proteinExistence type="predicted"/>
<dbReference type="EMBL" id="CP109967">
    <property type="protein sequence ID" value="WAJ72186.1"/>
    <property type="molecule type" value="Genomic_DNA"/>
</dbReference>
<keyword evidence="2" id="KW-0614">Plasmid</keyword>
<evidence type="ECO:0000313" key="2">
    <source>
        <dbReference type="EMBL" id="WAJ72186.1"/>
    </source>
</evidence>
<geneLocation type="plasmid" evidence="2 3">
    <name>pCadTS8_2</name>
</geneLocation>
<name>A0ABY7AST3_9ALTE</name>
<evidence type="ECO:0008006" key="4">
    <source>
        <dbReference type="Google" id="ProtNLM"/>
    </source>
</evidence>